<dbReference type="Proteomes" id="UP000248598">
    <property type="component" value="Chromosome 1"/>
</dbReference>
<dbReference type="PANTHER" id="PTHR34137:SF1">
    <property type="entry name" value="EXODEOXYRIBONUCLEASE 7 SMALL SUBUNIT"/>
    <property type="match status" value="1"/>
</dbReference>
<keyword evidence="2 6" id="KW-0963">Cytoplasm</keyword>
<keyword evidence="3 6" id="KW-0540">Nuclease</keyword>
<name>A0AAX2J1C3_KINKI</name>
<dbReference type="KEGG" id="kki:KKKWG1_0270"/>
<dbReference type="EC" id="3.1.11.6" evidence="6"/>
<evidence type="ECO:0000256" key="1">
    <source>
        <dbReference type="ARBA" id="ARBA00009998"/>
    </source>
</evidence>
<dbReference type="EMBL" id="LS483426">
    <property type="protein sequence ID" value="SQH24270.1"/>
    <property type="molecule type" value="Genomic_DNA"/>
</dbReference>
<evidence type="ECO:0000256" key="6">
    <source>
        <dbReference type="HAMAP-Rule" id="MF_00337"/>
    </source>
</evidence>
<evidence type="ECO:0000256" key="5">
    <source>
        <dbReference type="ARBA" id="ARBA00022839"/>
    </source>
</evidence>
<dbReference type="GeneID" id="93261749"/>
<comment type="subcellular location">
    <subcellularLocation>
        <location evidence="6">Cytoplasm</location>
    </subcellularLocation>
</comment>
<proteinExistence type="inferred from homology"/>
<keyword evidence="5 6" id="KW-0269">Exonuclease</keyword>
<dbReference type="NCBIfam" id="TIGR01280">
    <property type="entry name" value="xseB"/>
    <property type="match status" value="1"/>
</dbReference>
<protein>
    <recommendedName>
        <fullName evidence="6">Exodeoxyribonuclease 7 small subunit</fullName>
        <ecNumber evidence="6">3.1.11.6</ecNumber>
    </recommendedName>
    <alternativeName>
        <fullName evidence="6">Exodeoxyribonuclease VII small subunit</fullName>
        <shortName evidence="6">Exonuclease VII small subunit</shortName>
    </alternativeName>
</protein>
<dbReference type="GO" id="GO:0008855">
    <property type="term" value="F:exodeoxyribonuclease VII activity"/>
    <property type="evidence" value="ECO:0007669"/>
    <property type="project" value="UniProtKB-UniRule"/>
</dbReference>
<dbReference type="Pfam" id="PF02609">
    <property type="entry name" value="Exonuc_VII_S"/>
    <property type="match status" value="1"/>
</dbReference>
<evidence type="ECO:0000256" key="4">
    <source>
        <dbReference type="ARBA" id="ARBA00022801"/>
    </source>
</evidence>
<gene>
    <name evidence="6 7" type="primary">xseB</name>
    <name evidence="7" type="ORF">NCTC10529_00434</name>
</gene>
<keyword evidence="4 6" id="KW-0378">Hydrolase</keyword>
<dbReference type="RefSeq" id="WP_003788162.1">
    <property type="nucleotide sequence ID" value="NZ_CP045141.1"/>
</dbReference>
<comment type="similarity">
    <text evidence="1 6">Belongs to the XseB family.</text>
</comment>
<dbReference type="GO" id="GO:0005829">
    <property type="term" value="C:cytosol"/>
    <property type="evidence" value="ECO:0007669"/>
    <property type="project" value="TreeGrafter"/>
</dbReference>
<sequence>MAQTLSPNNFEDAVARLETITQALQNPMLSLEDALAQYQEGVELVRFCQEKLAAAEQVLQKLDGDTLQPLELNDE</sequence>
<evidence type="ECO:0000313" key="8">
    <source>
        <dbReference type="Proteomes" id="UP000248598"/>
    </source>
</evidence>
<dbReference type="GO" id="GO:0006308">
    <property type="term" value="P:DNA catabolic process"/>
    <property type="evidence" value="ECO:0007669"/>
    <property type="project" value="UniProtKB-UniRule"/>
</dbReference>
<organism evidence="7 8">
    <name type="scientific">Kingella kingae</name>
    <dbReference type="NCBI Taxonomy" id="504"/>
    <lineage>
        <taxon>Bacteria</taxon>
        <taxon>Pseudomonadati</taxon>
        <taxon>Pseudomonadota</taxon>
        <taxon>Betaproteobacteria</taxon>
        <taxon>Neisseriales</taxon>
        <taxon>Neisseriaceae</taxon>
        <taxon>Kingella</taxon>
    </lineage>
</organism>
<dbReference type="InterPro" id="IPR003761">
    <property type="entry name" value="Exonuc_VII_S"/>
</dbReference>
<comment type="catalytic activity">
    <reaction evidence="6">
        <text>Exonucleolytic cleavage in either 5'- to 3'- or 3'- to 5'-direction to yield nucleoside 5'-phosphates.</text>
        <dbReference type="EC" id="3.1.11.6"/>
    </reaction>
</comment>
<dbReference type="PIRSF" id="PIRSF006488">
    <property type="entry name" value="Exonuc_VII_S"/>
    <property type="match status" value="1"/>
</dbReference>
<dbReference type="GO" id="GO:0009318">
    <property type="term" value="C:exodeoxyribonuclease VII complex"/>
    <property type="evidence" value="ECO:0007669"/>
    <property type="project" value="UniProtKB-UniRule"/>
</dbReference>
<evidence type="ECO:0000256" key="3">
    <source>
        <dbReference type="ARBA" id="ARBA00022722"/>
    </source>
</evidence>
<dbReference type="AlphaFoldDB" id="A0AAX2J1C3"/>
<dbReference type="SUPFAM" id="SSF116842">
    <property type="entry name" value="XseB-like"/>
    <property type="match status" value="1"/>
</dbReference>
<dbReference type="Gene3D" id="1.10.287.1040">
    <property type="entry name" value="Exonuclease VII, small subunit"/>
    <property type="match status" value="1"/>
</dbReference>
<reference evidence="7 8" key="1">
    <citation type="submission" date="2018-06" db="EMBL/GenBank/DDBJ databases">
        <authorList>
            <consortium name="Pathogen Informatics"/>
            <person name="Doyle S."/>
        </authorList>
    </citation>
    <scope>NUCLEOTIDE SEQUENCE [LARGE SCALE GENOMIC DNA]</scope>
    <source>
        <strain evidence="7 8">NCTC10529</strain>
    </source>
</reference>
<accession>A0AAX2J1C3</accession>
<dbReference type="InterPro" id="IPR037004">
    <property type="entry name" value="Exonuc_VII_ssu_sf"/>
</dbReference>
<dbReference type="PANTHER" id="PTHR34137">
    <property type="entry name" value="EXODEOXYRIBONUCLEASE 7 SMALL SUBUNIT"/>
    <property type="match status" value="1"/>
</dbReference>
<evidence type="ECO:0000313" key="7">
    <source>
        <dbReference type="EMBL" id="SQH24270.1"/>
    </source>
</evidence>
<evidence type="ECO:0000256" key="2">
    <source>
        <dbReference type="ARBA" id="ARBA00022490"/>
    </source>
</evidence>
<comment type="subunit">
    <text evidence="6">Heterooligomer composed of large and small subunits.</text>
</comment>
<dbReference type="HAMAP" id="MF_00337">
    <property type="entry name" value="Exonuc_7_S"/>
    <property type="match status" value="1"/>
</dbReference>
<comment type="function">
    <text evidence="6">Bidirectionally degrades single-stranded DNA into large acid-insoluble oligonucleotides, which are then degraded further into small acid-soluble oligonucleotides.</text>
</comment>